<keyword evidence="2" id="KW-1185">Reference proteome</keyword>
<gene>
    <name evidence="1" type="ORF">ICL16_11045</name>
</gene>
<proteinExistence type="predicted"/>
<accession>A0A8J6XLF1</accession>
<sequence>MHPNFILEGFWDGLSVKYIHSGNAIRKALIMYVANTETLEANWLNYIPKNRRSDYLLISLTPSLLKQIFGKEIFVSHYPFFYQIKITNPSILYLAHLLQIEMETPNILGQDFVSAIVTAMITSCELSNLELHKQSPHL</sequence>
<evidence type="ECO:0000313" key="1">
    <source>
        <dbReference type="EMBL" id="MBD2772597.1"/>
    </source>
</evidence>
<dbReference type="EMBL" id="JACXAE010000040">
    <property type="protein sequence ID" value="MBD2772597.1"/>
    <property type="molecule type" value="Genomic_DNA"/>
</dbReference>
<evidence type="ECO:0000313" key="2">
    <source>
        <dbReference type="Proteomes" id="UP000629098"/>
    </source>
</evidence>
<comment type="caution">
    <text evidence="1">The sequence shown here is derived from an EMBL/GenBank/DDBJ whole genome shotgun (WGS) entry which is preliminary data.</text>
</comment>
<dbReference type="AlphaFoldDB" id="A0A8J6XLF1"/>
<reference evidence="1" key="1">
    <citation type="submission" date="2020-09" db="EMBL/GenBank/DDBJ databases">
        <title>Iningainema tapete sp. nov. (Scytonemataceae, Cyanobacteria) from greenhouses in central Florida (USA) produces two types of nodularin with biosynthetic potential for microcystin-LR and anabaenopeptins.</title>
        <authorList>
            <person name="Berthold D.E."/>
            <person name="Lefler F.W."/>
            <person name="Huang I.-S."/>
            <person name="Abdulla H."/>
            <person name="Zimba P.V."/>
            <person name="Laughinghouse H.D. IV."/>
        </authorList>
    </citation>
    <scope>NUCLEOTIDE SEQUENCE</scope>
    <source>
        <strain evidence="1">BLCCT55</strain>
    </source>
</reference>
<name>A0A8J6XLF1_9CYAN</name>
<protein>
    <submittedName>
        <fullName evidence="1">Uncharacterized protein</fullName>
    </submittedName>
</protein>
<organism evidence="1 2">
    <name type="scientific">Iningainema tapete BLCC-T55</name>
    <dbReference type="NCBI Taxonomy" id="2748662"/>
    <lineage>
        <taxon>Bacteria</taxon>
        <taxon>Bacillati</taxon>
        <taxon>Cyanobacteriota</taxon>
        <taxon>Cyanophyceae</taxon>
        <taxon>Nostocales</taxon>
        <taxon>Scytonemataceae</taxon>
        <taxon>Iningainema tapete</taxon>
    </lineage>
</organism>
<dbReference type="Proteomes" id="UP000629098">
    <property type="component" value="Unassembled WGS sequence"/>
</dbReference>
<dbReference type="RefSeq" id="WP_190827334.1">
    <property type="nucleotide sequence ID" value="NZ_CAWPPI010000040.1"/>
</dbReference>